<dbReference type="InterPro" id="IPR011990">
    <property type="entry name" value="TPR-like_helical_dom_sf"/>
</dbReference>
<dbReference type="GO" id="GO:0006355">
    <property type="term" value="P:regulation of DNA-templated transcription"/>
    <property type="evidence" value="ECO:0007669"/>
    <property type="project" value="InterPro"/>
</dbReference>
<comment type="caution">
    <text evidence="3">The sequence shown here is derived from an EMBL/GenBank/DDBJ whole genome shotgun (WGS) entry which is preliminary data.</text>
</comment>
<dbReference type="EMBL" id="DXEU01000182">
    <property type="protein sequence ID" value="HIX53116.1"/>
    <property type="molecule type" value="Genomic_DNA"/>
</dbReference>
<accession>A0A9D1W619</accession>
<feature type="coiled-coil region" evidence="1">
    <location>
        <begin position="237"/>
        <end position="264"/>
    </location>
</feature>
<reference evidence="3" key="2">
    <citation type="submission" date="2021-04" db="EMBL/GenBank/DDBJ databases">
        <authorList>
            <person name="Gilroy R."/>
        </authorList>
    </citation>
    <scope>NUCLEOTIDE SEQUENCE</scope>
    <source>
        <strain evidence="3">ChiGjej4B4-12881</strain>
    </source>
</reference>
<evidence type="ECO:0000259" key="2">
    <source>
        <dbReference type="SMART" id="SM01043"/>
    </source>
</evidence>
<dbReference type="SMART" id="SM01043">
    <property type="entry name" value="BTAD"/>
    <property type="match status" value="1"/>
</dbReference>
<dbReference type="GO" id="GO:0003677">
    <property type="term" value="F:DNA binding"/>
    <property type="evidence" value="ECO:0007669"/>
    <property type="project" value="InterPro"/>
</dbReference>
<dbReference type="InterPro" id="IPR036388">
    <property type="entry name" value="WH-like_DNA-bd_sf"/>
</dbReference>
<evidence type="ECO:0000313" key="3">
    <source>
        <dbReference type="EMBL" id="HIX53116.1"/>
    </source>
</evidence>
<name>A0A9D1W619_9FIRM</name>
<organism evidence="3 4">
    <name type="scientific">Candidatus Lachnoclostridium stercoripullorum</name>
    <dbReference type="NCBI Taxonomy" id="2838635"/>
    <lineage>
        <taxon>Bacteria</taxon>
        <taxon>Bacillati</taxon>
        <taxon>Bacillota</taxon>
        <taxon>Clostridia</taxon>
        <taxon>Lachnospirales</taxon>
        <taxon>Lachnospiraceae</taxon>
    </lineage>
</organism>
<dbReference type="InterPro" id="IPR016032">
    <property type="entry name" value="Sig_transdc_resp-reg_C-effctor"/>
</dbReference>
<dbReference type="InterPro" id="IPR005158">
    <property type="entry name" value="BTAD"/>
</dbReference>
<dbReference type="SUPFAM" id="SSF48452">
    <property type="entry name" value="TPR-like"/>
    <property type="match status" value="1"/>
</dbReference>
<dbReference type="InterPro" id="IPR051677">
    <property type="entry name" value="AfsR-DnrI-RedD_regulator"/>
</dbReference>
<dbReference type="PANTHER" id="PTHR35807">
    <property type="entry name" value="TRANSCRIPTIONAL REGULATOR REDD-RELATED"/>
    <property type="match status" value="1"/>
</dbReference>
<proteinExistence type="predicted"/>
<dbReference type="Gene3D" id="1.10.10.10">
    <property type="entry name" value="Winged helix-like DNA-binding domain superfamily/Winged helix DNA-binding domain"/>
    <property type="match status" value="1"/>
</dbReference>
<dbReference type="Pfam" id="PF03704">
    <property type="entry name" value="BTAD"/>
    <property type="match status" value="1"/>
</dbReference>
<gene>
    <name evidence="3" type="ORF">IAA28_09980</name>
</gene>
<evidence type="ECO:0000256" key="1">
    <source>
        <dbReference type="SAM" id="Coils"/>
    </source>
</evidence>
<reference evidence="3" key="1">
    <citation type="journal article" date="2021" name="PeerJ">
        <title>Extensive microbial diversity within the chicken gut microbiome revealed by metagenomics and culture.</title>
        <authorList>
            <person name="Gilroy R."/>
            <person name="Ravi A."/>
            <person name="Getino M."/>
            <person name="Pursley I."/>
            <person name="Horton D.L."/>
            <person name="Alikhan N.F."/>
            <person name="Baker D."/>
            <person name="Gharbi K."/>
            <person name="Hall N."/>
            <person name="Watson M."/>
            <person name="Adriaenssens E.M."/>
            <person name="Foster-Nyarko E."/>
            <person name="Jarju S."/>
            <person name="Secka A."/>
            <person name="Antonio M."/>
            <person name="Oren A."/>
            <person name="Chaudhuri R.R."/>
            <person name="La Ragione R."/>
            <person name="Hildebrand F."/>
            <person name="Pallen M.J."/>
        </authorList>
    </citation>
    <scope>NUCLEOTIDE SEQUENCE</scope>
    <source>
        <strain evidence="3">ChiGjej4B4-12881</strain>
    </source>
</reference>
<evidence type="ECO:0000313" key="4">
    <source>
        <dbReference type="Proteomes" id="UP000886780"/>
    </source>
</evidence>
<sequence>MLGNLEMEYNGREVERDLTGNGKMLQLFLILSWAGARGISRGKLQDYLYDTRSANAGNALRVSISRLRKVIADAGLAGPDNIQYKNGNYVFQDPELTLEVDAVMLEKACARAASESDPGKRLECLQEAAGYYGGEFLPAMSGDPWVESMRGKYQDMYVDCIREMCRLRKKQGEPEEVEKLCRRALKLCPMEEWSELLIESLLSMKEYREARRAYDEAAKLFFGHDSHESGRRRLERFQKMGSRIQMMEKENQTLKEELREIGRRNGAYRCNYPGFLDCFHMCARIEERRDMNAQLMICTVVSRNGREIQDDREMEQYSESLCQIMGEKLRRGDVYAVYRPGCVLVLLNYVEKRFLDRVKERIRSEFREKCGGKATLRMETVKVTECGKG</sequence>
<dbReference type="SUPFAM" id="SSF46894">
    <property type="entry name" value="C-terminal effector domain of the bipartite response regulators"/>
    <property type="match status" value="1"/>
</dbReference>
<dbReference type="PANTHER" id="PTHR35807:SF2">
    <property type="entry name" value="TRANSCRIPTIONAL ACTIVATOR DOMAIN"/>
    <property type="match status" value="1"/>
</dbReference>
<keyword evidence="1" id="KW-0175">Coiled coil</keyword>
<dbReference type="Gene3D" id="1.25.40.10">
    <property type="entry name" value="Tetratricopeptide repeat domain"/>
    <property type="match status" value="1"/>
</dbReference>
<dbReference type="AlphaFoldDB" id="A0A9D1W619"/>
<dbReference type="Proteomes" id="UP000886780">
    <property type="component" value="Unassembled WGS sequence"/>
</dbReference>
<feature type="domain" description="Bacterial transcriptional activator" evidence="2">
    <location>
        <begin position="100"/>
        <end position="245"/>
    </location>
</feature>
<protein>
    <recommendedName>
        <fullName evidence="2">Bacterial transcriptional activator domain-containing protein</fullName>
    </recommendedName>
</protein>